<dbReference type="Proteomes" id="UP000747399">
    <property type="component" value="Unassembled WGS sequence"/>
</dbReference>
<proteinExistence type="predicted"/>
<reference evidence="1" key="1">
    <citation type="journal article" date="2021" name="Proc. Natl. Acad. Sci. U.S.A.">
        <title>Three genomes in the algal genus Volvox reveal the fate of a haploid sex-determining region after a transition to homothallism.</title>
        <authorList>
            <person name="Yamamoto K."/>
            <person name="Hamaji T."/>
            <person name="Kawai-Toyooka H."/>
            <person name="Matsuzaki R."/>
            <person name="Takahashi F."/>
            <person name="Nishimura Y."/>
            <person name="Kawachi M."/>
            <person name="Noguchi H."/>
            <person name="Minakuchi Y."/>
            <person name="Umen J.G."/>
            <person name="Toyoda A."/>
            <person name="Nozaki H."/>
        </authorList>
    </citation>
    <scope>NUCLEOTIDE SEQUENCE</scope>
    <source>
        <strain evidence="1">NIES-3780</strain>
    </source>
</reference>
<accession>A0A8J4BE15</accession>
<evidence type="ECO:0000313" key="1">
    <source>
        <dbReference type="EMBL" id="GIL59566.1"/>
    </source>
</evidence>
<protein>
    <submittedName>
        <fullName evidence="1">Uncharacterized protein</fullName>
    </submittedName>
</protein>
<keyword evidence="2" id="KW-1185">Reference proteome</keyword>
<name>A0A8J4BE15_9CHLO</name>
<dbReference type="AlphaFoldDB" id="A0A8J4BE15"/>
<dbReference type="EMBL" id="BNCO01000035">
    <property type="protein sequence ID" value="GIL59566.1"/>
    <property type="molecule type" value="Genomic_DNA"/>
</dbReference>
<comment type="caution">
    <text evidence="1">The sequence shown here is derived from an EMBL/GenBank/DDBJ whole genome shotgun (WGS) entry which is preliminary data.</text>
</comment>
<organism evidence="1 2">
    <name type="scientific">Volvox africanus</name>
    <dbReference type="NCBI Taxonomy" id="51714"/>
    <lineage>
        <taxon>Eukaryota</taxon>
        <taxon>Viridiplantae</taxon>
        <taxon>Chlorophyta</taxon>
        <taxon>core chlorophytes</taxon>
        <taxon>Chlorophyceae</taxon>
        <taxon>CS clade</taxon>
        <taxon>Chlamydomonadales</taxon>
        <taxon>Volvocaceae</taxon>
        <taxon>Volvox</taxon>
    </lineage>
</organism>
<sequence>MAVSERPLLMDAAFLRKLLRSGPFRRWAATSGTRCNVPRRGSVSQPDITIPTYHLSIAHPLSYCSRASAREAFCVPIRHCASTPRKMACSYNHPKQLPLLVLVSLFGVLLSSWTGLAASPPGHTTACPDKRGYETLTAYLPLYKSGMQYPSDPADGLQLTSVDDAFSSCSGDPSCIAFSTRASTLNLGRLLSWAKLEGSCTWVKRSTWKPKTGFKLFPMTSWSISDGFGSPNLITTASAAVAEAQCRSNSSCVGFNTDGQYLVAPSYVSTYIGAPNPSALYMKQYCTERFGYISKPDTALRPVPAQFGIAEGKAESEAQAAEFCRLNYACTGFSSDGSYIIGGVGEYVSATGICSYVKEPCAPMRGFVAYNDVSFPDDAPDALLARPSKDCFNDVYTQCLNEPKCYAFNNMRYMWNSSAPNIKNDPESAPGMCTYVKISIQSQ</sequence>
<gene>
    <name evidence="1" type="ORF">Vafri_14317</name>
</gene>
<evidence type="ECO:0000313" key="2">
    <source>
        <dbReference type="Proteomes" id="UP000747399"/>
    </source>
</evidence>